<dbReference type="Pfam" id="PF03407">
    <property type="entry name" value="Nucleotid_trans"/>
    <property type="match status" value="1"/>
</dbReference>
<accession>A0ABQ9MA87</accession>
<protein>
    <recommendedName>
        <fullName evidence="2">Nucleotide-diphospho-sugar transferase domain-containing protein</fullName>
    </recommendedName>
</protein>
<reference evidence="3" key="1">
    <citation type="journal article" date="2023" name="Plant Biotechnol. J.">
        <title>Chromosome-level wild Hevea brasiliensis genome provides new tools for genomic-assisted breeding and valuable loci to elevate rubber yield.</title>
        <authorList>
            <person name="Cheng H."/>
            <person name="Song X."/>
            <person name="Hu Y."/>
            <person name="Wu T."/>
            <person name="Yang Q."/>
            <person name="An Z."/>
            <person name="Feng S."/>
            <person name="Deng Z."/>
            <person name="Wu W."/>
            <person name="Zeng X."/>
            <person name="Tu M."/>
            <person name="Wang X."/>
            <person name="Huang H."/>
        </authorList>
    </citation>
    <scope>NUCLEOTIDE SEQUENCE</scope>
    <source>
        <strain evidence="3">MT/VB/25A 57/8</strain>
    </source>
</reference>
<dbReference type="PANTHER" id="PTHR47483">
    <property type="entry name" value="BETA-ARABINOFURANOSYLTRANSFERASE RAY1"/>
    <property type="match status" value="1"/>
</dbReference>
<dbReference type="Proteomes" id="UP001174677">
    <property type="component" value="Chromosome 7"/>
</dbReference>
<feature type="domain" description="Nucleotide-diphospho-sugar transferase" evidence="2">
    <location>
        <begin position="439"/>
        <end position="659"/>
    </location>
</feature>
<evidence type="ECO:0000313" key="4">
    <source>
        <dbReference type="Proteomes" id="UP001174677"/>
    </source>
</evidence>
<name>A0ABQ9MA87_HEVBR</name>
<keyword evidence="4" id="KW-1185">Reference proteome</keyword>
<dbReference type="PANTHER" id="PTHR47483:SF1">
    <property type="entry name" value="BETA-ARABINOFURANOSYLTRANSFERASE RAY1"/>
    <property type="match status" value="1"/>
</dbReference>
<sequence length="680" mass="77870">MKVTRVGLWSIWLYGFVFIAFSLYVTQRLPSFKDEIQRLPNFNHNDFPNLGNPTITIFSAPVPFTGSAGARQNLAIRSWLALSPQITVILFTQDPSSASFAHPYGSRVLVDPSIDFTFLGTPFFHSMMERSRAFTTDISVFINPETVLLPDFISVLNYAFKLDHDWLLVASSRNVSFFPFHLDDSGKQWLREDGKWIRTQELQEMLGQNFQWNHCDDRIFMAWNSRNVPLHNGVLPPFLYGKGIHTHWVINEAVSSEFRFVFDASSTISSFYLNDDEHQSNQSVKSSIFSDVKNRSWENVGNFHLGATYGSFFFHEIKYSSLLKLIKCDGQYLFVDFTEDIAYRFTEQGLNLWNRKVLHSRTKKKHMACVHYVKSQERILDCSLRDQLKDLARLDFPFSLESLLSGTADKNKTIVLAVAGYSYKDMLMSWVCRLRHLQVSNFLICALDQETYEFSVLQGLPVFYDPSAPKNISFDDCHFGTTCFQRVTKVKSKMVLRILKLGYNVLLSDVDVYWFANPLPILRSYGPAVLVAQSDEYNKAGPVNLPRRLNSGFYFAHSDGSTIAAMEKVVKHATTSGLSEQPSFYDTLCGEGGSNRISDDRCVEPETNLTVHFLDRNLFPNGAYLDLWQKKNVKKACAKMGSLILHNNWISGRVKKLERQVLSGLWEYDSSKRMCCRAQC</sequence>
<keyword evidence="1" id="KW-1133">Transmembrane helix</keyword>
<dbReference type="InterPro" id="IPR005069">
    <property type="entry name" value="Nucl-diP-sugar_transferase"/>
</dbReference>
<dbReference type="EMBL" id="JARPOI010000007">
    <property type="protein sequence ID" value="KAJ9176330.1"/>
    <property type="molecule type" value="Genomic_DNA"/>
</dbReference>
<evidence type="ECO:0000313" key="3">
    <source>
        <dbReference type="EMBL" id="KAJ9176330.1"/>
    </source>
</evidence>
<evidence type="ECO:0000256" key="1">
    <source>
        <dbReference type="SAM" id="Phobius"/>
    </source>
</evidence>
<organism evidence="3 4">
    <name type="scientific">Hevea brasiliensis</name>
    <name type="common">Para rubber tree</name>
    <name type="synonym">Siphonia brasiliensis</name>
    <dbReference type="NCBI Taxonomy" id="3981"/>
    <lineage>
        <taxon>Eukaryota</taxon>
        <taxon>Viridiplantae</taxon>
        <taxon>Streptophyta</taxon>
        <taxon>Embryophyta</taxon>
        <taxon>Tracheophyta</taxon>
        <taxon>Spermatophyta</taxon>
        <taxon>Magnoliopsida</taxon>
        <taxon>eudicotyledons</taxon>
        <taxon>Gunneridae</taxon>
        <taxon>Pentapetalae</taxon>
        <taxon>rosids</taxon>
        <taxon>fabids</taxon>
        <taxon>Malpighiales</taxon>
        <taxon>Euphorbiaceae</taxon>
        <taxon>Crotonoideae</taxon>
        <taxon>Micrandreae</taxon>
        <taxon>Hevea</taxon>
    </lineage>
</organism>
<keyword evidence="1" id="KW-0812">Transmembrane</keyword>
<proteinExistence type="predicted"/>
<gene>
    <name evidence="3" type="ORF">P3X46_011654</name>
</gene>
<dbReference type="InterPro" id="IPR044575">
    <property type="entry name" value="RAY1-like"/>
</dbReference>
<evidence type="ECO:0000259" key="2">
    <source>
        <dbReference type="Pfam" id="PF03407"/>
    </source>
</evidence>
<comment type="caution">
    <text evidence="3">The sequence shown here is derived from an EMBL/GenBank/DDBJ whole genome shotgun (WGS) entry which is preliminary data.</text>
</comment>
<keyword evidence="1" id="KW-0472">Membrane</keyword>
<feature type="transmembrane region" description="Helical" evidence="1">
    <location>
        <begin position="6"/>
        <end position="25"/>
    </location>
</feature>